<organism evidence="1">
    <name type="scientific">Arion vulgaris</name>
    <dbReference type="NCBI Taxonomy" id="1028688"/>
    <lineage>
        <taxon>Eukaryota</taxon>
        <taxon>Metazoa</taxon>
        <taxon>Spiralia</taxon>
        <taxon>Lophotrochozoa</taxon>
        <taxon>Mollusca</taxon>
        <taxon>Gastropoda</taxon>
        <taxon>Heterobranchia</taxon>
        <taxon>Euthyneura</taxon>
        <taxon>Panpulmonata</taxon>
        <taxon>Eupulmonata</taxon>
        <taxon>Stylommatophora</taxon>
        <taxon>Helicina</taxon>
        <taxon>Arionoidea</taxon>
        <taxon>Arionidae</taxon>
        <taxon>Arion</taxon>
    </lineage>
</organism>
<feature type="non-terminal residue" evidence="1">
    <location>
        <position position="1"/>
    </location>
</feature>
<proteinExistence type="predicted"/>
<evidence type="ECO:0000313" key="1">
    <source>
        <dbReference type="EMBL" id="CEK60710.1"/>
    </source>
</evidence>
<dbReference type="EMBL" id="HACG01013845">
    <property type="protein sequence ID" value="CEK60710.1"/>
    <property type="molecule type" value="Transcribed_RNA"/>
</dbReference>
<accession>A0A0B6YYY1</accession>
<dbReference type="AlphaFoldDB" id="A0A0B6YYY1"/>
<name>A0A0B6YYY1_9EUPU</name>
<protein>
    <submittedName>
        <fullName evidence="1">Uncharacterized protein</fullName>
    </submittedName>
</protein>
<sequence>RNVFSRISNVSMHNKRTARQIFSQVMKQEGFTKLLSSVTKNAELTEIRAVLDDLKATKHSVRVLSFVKIM</sequence>
<feature type="non-terminal residue" evidence="1">
    <location>
        <position position="70"/>
    </location>
</feature>
<gene>
    <name evidence="1" type="primary">ORF40185</name>
</gene>
<reference evidence="1" key="1">
    <citation type="submission" date="2014-12" db="EMBL/GenBank/DDBJ databases">
        <title>Insight into the proteome of Arion vulgaris.</title>
        <authorList>
            <person name="Aradska J."/>
            <person name="Bulat T."/>
            <person name="Smidak R."/>
            <person name="Sarate P."/>
            <person name="Gangsoo J."/>
            <person name="Sialana F."/>
            <person name="Bilban M."/>
            <person name="Lubec G."/>
        </authorList>
    </citation>
    <scope>NUCLEOTIDE SEQUENCE</scope>
    <source>
        <tissue evidence="1">Skin</tissue>
    </source>
</reference>